<dbReference type="InterPro" id="IPR016181">
    <property type="entry name" value="Acyl_CoA_acyltransferase"/>
</dbReference>
<organism evidence="4 5">
    <name type="scientific">Chryseomicrobium excrementi</name>
    <dbReference type="NCBI Taxonomy" id="2041346"/>
    <lineage>
        <taxon>Bacteria</taxon>
        <taxon>Bacillati</taxon>
        <taxon>Bacillota</taxon>
        <taxon>Bacilli</taxon>
        <taxon>Bacillales</taxon>
        <taxon>Caryophanaceae</taxon>
        <taxon>Chryseomicrobium</taxon>
    </lineage>
</organism>
<dbReference type="InterPro" id="IPR000182">
    <property type="entry name" value="GNAT_dom"/>
</dbReference>
<dbReference type="Gene3D" id="3.40.630.30">
    <property type="match status" value="1"/>
</dbReference>
<dbReference type="Proteomes" id="UP000228680">
    <property type="component" value="Unassembled WGS sequence"/>
</dbReference>
<dbReference type="EMBL" id="PCGR01000004">
    <property type="protein sequence ID" value="PJK15981.1"/>
    <property type="molecule type" value="Genomic_DNA"/>
</dbReference>
<evidence type="ECO:0000313" key="5">
    <source>
        <dbReference type="Proteomes" id="UP000228680"/>
    </source>
</evidence>
<evidence type="ECO:0000256" key="2">
    <source>
        <dbReference type="ARBA" id="ARBA00023315"/>
    </source>
</evidence>
<dbReference type="CDD" id="cd04301">
    <property type="entry name" value="NAT_SF"/>
    <property type="match status" value="1"/>
</dbReference>
<dbReference type="RefSeq" id="WP_100354386.1">
    <property type="nucleotide sequence ID" value="NZ_PCGR01000004.1"/>
</dbReference>
<dbReference type="GO" id="GO:0016747">
    <property type="term" value="F:acyltransferase activity, transferring groups other than amino-acyl groups"/>
    <property type="evidence" value="ECO:0007669"/>
    <property type="project" value="InterPro"/>
</dbReference>
<dbReference type="Pfam" id="PF00583">
    <property type="entry name" value="Acetyltransf_1"/>
    <property type="match status" value="1"/>
</dbReference>
<keyword evidence="2" id="KW-0012">Acyltransferase</keyword>
<evidence type="ECO:0000313" key="4">
    <source>
        <dbReference type="EMBL" id="PJK15981.1"/>
    </source>
</evidence>
<name>A0A2M9EXQ5_9BACL</name>
<dbReference type="PANTHER" id="PTHR43072:SF23">
    <property type="entry name" value="UPF0039 PROTEIN C11D3.02C"/>
    <property type="match status" value="1"/>
</dbReference>
<accession>A0A2M9EXQ5</accession>
<feature type="domain" description="N-acetyltransferase" evidence="3">
    <location>
        <begin position="1"/>
        <end position="158"/>
    </location>
</feature>
<dbReference type="PROSITE" id="PS51186">
    <property type="entry name" value="GNAT"/>
    <property type="match status" value="1"/>
</dbReference>
<dbReference type="OrthoDB" id="5292888at2"/>
<dbReference type="SUPFAM" id="SSF55729">
    <property type="entry name" value="Acyl-CoA N-acyltransferases (Nat)"/>
    <property type="match status" value="1"/>
</dbReference>
<evidence type="ECO:0000256" key="1">
    <source>
        <dbReference type="ARBA" id="ARBA00022679"/>
    </source>
</evidence>
<keyword evidence="5" id="KW-1185">Reference proteome</keyword>
<dbReference type="AlphaFoldDB" id="A0A2M9EXQ5"/>
<protein>
    <submittedName>
        <fullName evidence="4">GNAT family N-acetyltransferase</fullName>
    </submittedName>
</protein>
<dbReference type="PANTHER" id="PTHR43072">
    <property type="entry name" value="N-ACETYLTRANSFERASE"/>
    <property type="match status" value="1"/>
</dbReference>
<sequence length="182" mass="21066">MHIRKASVRDAKAIAKVHVDTWRTAYEGIIPTSFLENLSYQTRMESWEMTLNKVDNYVLVAVDDDSKVIGFADTSTRPTNLETNSTDLTSLYLLQEYQGRGIGKLLMQELFRYYNEQNYDSVYVEVLKDNPTKTFYEAFGAKHIEDIEIKIGEKLLIESIYKWDLKSMGNINFKGDHLCLNT</sequence>
<gene>
    <name evidence="4" type="ORF">CQS04_12160</name>
</gene>
<proteinExistence type="predicted"/>
<comment type="caution">
    <text evidence="4">The sequence shown here is derived from an EMBL/GenBank/DDBJ whole genome shotgun (WGS) entry which is preliminary data.</text>
</comment>
<reference evidence="4 5" key="1">
    <citation type="submission" date="2017-10" db="EMBL/GenBank/DDBJ databases">
        <title>Draft genome of Chryseomicrobium casticus sp. nov.</title>
        <authorList>
            <person name="Chakraborty R."/>
            <person name="Saha T."/>
        </authorList>
    </citation>
    <scope>NUCLEOTIDE SEQUENCE [LARGE SCALE GENOMIC DNA]</scope>
    <source>
        <strain evidence="4 5">ET03</strain>
    </source>
</reference>
<keyword evidence="1 4" id="KW-0808">Transferase</keyword>
<evidence type="ECO:0000259" key="3">
    <source>
        <dbReference type="PROSITE" id="PS51186"/>
    </source>
</evidence>